<evidence type="ECO:0000313" key="2">
    <source>
        <dbReference type="EMBL" id="SES31105.1"/>
    </source>
</evidence>
<name>A0A1H9WB97_9PSEU</name>
<evidence type="ECO:0000313" key="3">
    <source>
        <dbReference type="Proteomes" id="UP000199028"/>
    </source>
</evidence>
<sequence>MTFDVSAWCSSELGSPVAGVLYERVSISTVSGVRLADGREVYVKARPDDGRAVSCVAAQASLAARGFPCPRPLTPVVVADGLAVHAEEPLPGGEMLLGSSPDVARRYAAVFARLMTLLAGVSVPPPLPSPRWARWDHTGPGLWPEIDFLDARDQSVVPSLVSEMAFRVRKRLLATSLPCVLGHADFEAQNLRWQDGEVLAVHDWDSLAWQPEAALAGAASGAFANVSPPGLVPIGSSAAFLETYQQVRGRAFSLEEREIAWAGSMWTALHNARWEVLHGDPTPSGDAVREQGAERLRLANA</sequence>
<feature type="domain" description="Aminoglycoside phosphotransferase" evidence="1">
    <location>
        <begin position="56"/>
        <end position="211"/>
    </location>
</feature>
<dbReference type="SUPFAM" id="SSF56112">
    <property type="entry name" value="Protein kinase-like (PK-like)"/>
    <property type="match status" value="1"/>
</dbReference>
<protein>
    <submittedName>
        <fullName evidence="2">Ser/Thr protein kinase RdoA involved in Cpx stress response, MazF antagonist</fullName>
    </submittedName>
</protein>
<dbReference type="InterPro" id="IPR011009">
    <property type="entry name" value="Kinase-like_dom_sf"/>
</dbReference>
<dbReference type="EMBL" id="FOFT01000011">
    <property type="protein sequence ID" value="SES31105.1"/>
    <property type="molecule type" value="Genomic_DNA"/>
</dbReference>
<proteinExistence type="predicted"/>
<dbReference type="RefSeq" id="WP_090068991.1">
    <property type="nucleotide sequence ID" value="NZ_FOFT01000011.1"/>
</dbReference>
<evidence type="ECO:0000259" key="1">
    <source>
        <dbReference type="Pfam" id="PF01636"/>
    </source>
</evidence>
<dbReference type="GO" id="GO:0016301">
    <property type="term" value="F:kinase activity"/>
    <property type="evidence" value="ECO:0007669"/>
    <property type="project" value="UniProtKB-KW"/>
</dbReference>
<reference evidence="3" key="1">
    <citation type="submission" date="2016-10" db="EMBL/GenBank/DDBJ databases">
        <authorList>
            <person name="Varghese N."/>
            <person name="Submissions S."/>
        </authorList>
    </citation>
    <scope>NUCLEOTIDE SEQUENCE [LARGE SCALE GENOMIC DNA]</scope>
    <source>
        <strain evidence="3">CGMCC 4.578</strain>
    </source>
</reference>
<keyword evidence="2" id="KW-0418">Kinase</keyword>
<dbReference type="AlphaFoldDB" id="A0A1H9WB97"/>
<keyword evidence="3" id="KW-1185">Reference proteome</keyword>
<dbReference type="OrthoDB" id="4570396at2"/>
<dbReference type="InterPro" id="IPR002575">
    <property type="entry name" value="Aminoglycoside_PTrfase"/>
</dbReference>
<dbReference type="Pfam" id="PF01636">
    <property type="entry name" value="APH"/>
    <property type="match status" value="1"/>
</dbReference>
<dbReference type="Proteomes" id="UP000199028">
    <property type="component" value="Unassembled WGS sequence"/>
</dbReference>
<gene>
    <name evidence="2" type="ORF">SAMN05216195_111206</name>
</gene>
<keyword evidence="2" id="KW-0808">Transferase</keyword>
<organism evidence="2 3">
    <name type="scientific">Lentzea flaviverrucosa</name>
    <dbReference type="NCBI Taxonomy" id="200379"/>
    <lineage>
        <taxon>Bacteria</taxon>
        <taxon>Bacillati</taxon>
        <taxon>Actinomycetota</taxon>
        <taxon>Actinomycetes</taxon>
        <taxon>Pseudonocardiales</taxon>
        <taxon>Pseudonocardiaceae</taxon>
        <taxon>Lentzea</taxon>
    </lineage>
</organism>
<accession>A0A1H9WB97</accession>